<comment type="caution">
    <text evidence="2">The sequence shown here is derived from an EMBL/GenBank/DDBJ whole genome shotgun (WGS) entry which is preliminary data.</text>
</comment>
<dbReference type="Proteomes" id="UP000681594">
    <property type="component" value="Unassembled WGS sequence"/>
</dbReference>
<reference evidence="2 3" key="1">
    <citation type="submission" date="2021-03" db="EMBL/GenBank/DDBJ databases">
        <authorList>
            <person name="So Y."/>
        </authorList>
    </citation>
    <scope>NUCLEOTIDE SEQUENCE [LARGE SCALE GENOMIC DNA]</scope>
    <source>
        <strain evidence="2 3">SSH11</strain>
    </source>
</reference>
<proteinExistence type="predicted"/>
<feature type="region of interest" description="Disordered" evidence="1">
    <location>
        <begin position="215"/>
        <end position="243"/>
    </location>
</feature>
<keyword evidence="3" id="KW-1185">Reference proteome</keyword>
<dbReference type="EMBL" id="JAGIZB010000012">
    <property type="protein sequence ID" value="MBP0445846.1"/>
    <property type="molecule type" value="Genomic_DNA"/>
</dbReference>
<evidence type="ECO:0000313" key="3">
    <source>
        <dbReference type="Proteomes" id="UP000681594"/>
    </source>
</evidence>
<sequence length="385" mass="38745">MSTAWNSVGSREAMELRALRPLPGAPGSWQLGGADGPVIGAPSFRARSQALEIAARSNDPLGVAMAHLRSLCLLREGLAAPGELDLAVLELAGASGEQDRLPGFAETALLVAREGRLPLDTIAAAPAPEVDAMAAALLPPTVEHGFTRILFASSPVLEPEAVVEARIRDLLRRAGASASTTAPRAAAPGSASARPSTAGDAAAPALLPAAGVAALPERDNPARPWSSGTGTRSGPAEAPPPTARPFRLALASATRGPHGAIAPNPAVAPSTDPLPRSPGLAAVEDRGLRDRPASPALALVTEQARGSVSAFPAGVGPNLAGRRTAWSAEPVDRAIPPSNAWPATDTHPPPAPSGATPISPPPVPSLAAALAAALEDEAELRGLAP</sequence>
<feature type="region of interest" description="Disordered" evidence="1">
    <location>
        <begin position="256"/>
        <end position="280"/>
    </location>
</feature>
<feature type="compositionally biased region" description="Pro residues" evidence="1">
    <location>
        <begin position="347"/>
        <end position="364"/>
    </location>
</feature>
<dbReference type="RefSeq" id="WP_209380111.1">
    <property type="nucleotide sequence ID" value="NZ_JAGIZB010000012.1"/>
</dbReference>
<feature type="region of interest" description="Disordered" evidence="1">
    <location>
        <begin position="175"/>
        <end position="200"/>
    </location>
</feature>
<feature type="region of interest" description="Disordered" evidence="1">
    <location>
        <begin position="326"/>
        <end position="364"/>
    </location>
</feature>
<organism evidence="2 3">
    <name type="scientific">Pararoseomonas baculiformis</name>
    <dbReference type="NCBI Taxonomy" id="2820812"/>
    <lineage>
        <taxon>Bacteria</taxon>
        <taxon>Pseudomonadati</taxon>
        <taxon>Pseudomonadota</taxon>
        <taxon>Alphaproteobacteria</taxon>
        <taxon>Acetobacterales</taxon>
        <taxon>Acetobacteraceae</taxon>
        <taxon>Pararoseomonas</taxon>
    </lineage>
</organism>
<name>A0ABS4AFR8_9PROT</name>
<accession>A0ABS4AFR8</accession>
<evidence type="ECO:0000256" key="1">
    <source>
        <dbReference type="SAM" id="MobiDB-lite"/>
    </source>
</evidence>
<protein>
    <submittedName>
        <fullName evidence="2">Uncharacterized protein</fullName>
    </submittedName>
</protein>
<gene>
    <name evidence="2" type="ORF">J8J14_13785</name>
</gene>
<evidence type="ECO:0000313" key="2">
    <source>
        <dbReference type="EMBL" id="MBP0445846.1"/>
    </source>
</evidence>